<evidence type="ECO:0000256" key="1">
    <source>
        <dbReference type="SAM" id="Phobius"/>
    </source>
</evidence>
<dbReference type="GO" id="GO:0016787">
    <property type="term" value="F:hydrolase activity"/>
    <property type="evidence" value="ECO:0007669"/>
    <property type="project" value="InterPro"/>
</dbReference>
<evidence type="ECO:0000313" key="3">
    <source>
        <dbReference type="EMBL" id="MBE8714746.1"/>
    </source>
</evidence>
<dbReference type="InterPro" id="IPR027417">
    <property type="entry name" value="P-loop_NTPase"/>
</dbReference>
<keyword evidence="1" id="KW-0472">Membrane</keyword>
<dbReference type="GO" id="GO:0003677">
    <property type="term" value="F:DNA binding"/>
    <property type="evidence" value="ECO:0007669"/>
    <property type="project" value="InterPro"/>
</dbReference>
<keyword evidence="3" id="KW-0540">Nuclease</keyword>
<keyword evidence="3" id="KW-0378">Hydrolase</keyword>
<feature type="domain" description="Helicase ATP-binding" evidence="2">
    <location>
        <begin position="25"/>
        <end position="207"/>
    </location>
</feature>
<dbReference type="PANTHER" id="PTHR47396:SF1">
    <property type="entry name" value="ATP-DEPENDENT HELICASE IRC3-RELATED"/>
    <property type="match status" value="1"/>
</dbReference>
<keyword evidence="4" id="KW-1185">Reference proteome</keyword>
<protein>
    <submittedName>
        <fullName evidence="3">Restriction endonuclease subunit R</fullName>
    </submittedName>
</protein>
<feature type="transmembrane region" description="Helical" evidence="1">
    <location>
        <begin position="726"/>
        <end position="745"/>
    </location>
</feature>
<dbReference type="AlphaFoldDB" id="A0A928YQY5"/>
<dbReference type="PANTHER" id="PTHR47396">
    <property type="entry name" value="TYPE I RESTRICTION ENZYME ECOKI R PROTEIN"/>
    <property type="match status" value="1"/>
</dbReference>
<dbReference type="PROSITE" id="PS51192">
    <property type="entry name" value="HELICASE_ATP_BIND_1"/>
    <property type="match status" value="1"/>
</dbReference>
<organism evidence="3 4">
    <name type="scientific">Sphingobacterium hungaricum</name>
    <dbReference type="NCBI Taxonomy" id="2082723"/>
    <lineage>
        <taxon>Bacteria</taxon>
        <taxon>Pseudomonadati</taxon>
        <taxon>Bacteroidota</taxon>
        <taxon>Sphingobacteriia</taxon>
        <taxon>Sphingobacteriales</taxon>
        <taxon>Sphingobacteriaceae</taxon>
        <taxon>Sphingobacterium</taxon>
    </lineage>
</organism>
<dbReference type="GO" id="GO:0005524">
    <property type="term" value="F:ATP binding"/>
    <property type="evidence" value="ECO:0007669"/>
    <property type="project" value="InterPro"/>
</dbReference>
<dbReference type="Proteomes" id="UP000616201">
    <property type="component" value="Unassembled WGS sequence"/>
</dbReference>
<dbReference type="InterPro" id="IPR006935">
    <property type="entry name" value="Helicase/UvrB_N"/>
</dbReference>
<evidence type="ECO:0000313" key="4">
    <source>
        <dbReference type="Proteomes" id="UP000616201"/>
    </source>
</evidence>
<dbReference type="InterPro" id="IPR014001">
    <property type="entry name" value="Helicase_ATP-bd"/>
</dbReference>
<evidence type="ECO:0000259" key="2">
    <source>
        <dbReference type="PROSITE" id="PS51192"/>
    </source>
</evidence>
<dbReference type="Gene3D" id="3.40.50.300">
    <property type="entry name" value="P-loop containing nucleotide triphosphate hydrolases"/>
    <property type="match status" value="2"/>
</dbReference>
<keyword evidence="3" id="KW-0255">Endonuclease</keyword>
<dbReference type="RefSeq" id="WP_196936007.1">
    <property type="nucleotide sequence ID" value="NZ_MU158698.1"/>
</dbReference>
<dbReference type="GO" id="GO:0004519">
    <property type="term" value="F:endonuclease activity"/>
    <property type="evidence" value="ECO:0007669"/>
    <property type="project" value="UniProtKB-KW"/>
</dbReference>
<comment type="caution">
    <text evidence="3">The sequence shown here is derived from an EMBL/GenBank/DDBJ whole genome shotgun (WGS) entry which is preliminary data.</text>
</comment>
<dbReference type="CDD" id="cd18785">
    <property type="entry name" value="SF2_C"/>
    <property type="match status" value="1"/>
</dbReference>
<dbReference type="Pfam" id="PF04851">
    <property type="entry name" value="ResIII"/>
    <property type="match status" value="1"/>
</dbReference>
<proteinExistence type="predicted"/>
<accession>A0A928YQY5</accession>
<keyword evidence="1" id="KW-0812">Transmembrane</keyword>
<dbReference type="SUPFAM" id="SSF52540">
    <property type="entry name" value="P-loop containing nucleoside triphosphate hydrolases"/>
    <property type="match status" value="2"/>
</dbReference>
<reference evidence="3" key="1">
    <citation type="submission" date="2018-02" db="EMBL/GenBank/DDBJ databases">
        <authorList>
            <person name="Vasarhelyi B.M."/>
            <person name="Deshmukh S."/>
            <person name="Balint B."/>
            <person name="Kukolya J."/>
        </authorList>
    </citation>
    <scope>NUCLEOTIDE SEQUENCE</scope>
    <source>
        <strain evidence="3">KB22</strain>
    </source>
</reference>
<dbReference type="InterPro" id="IPR050742">
    <property type="entry name" value="Helicase_Restrict-Modif_Enz"/>
</dbReference>
<gene>
    <name evidence="3" type="ORF">C4F49_13750</name>
</gene>
<keyword evidence="1" id="KW-1133">Transmembrane helix</keyword>
<dbReference type="SMART" id="SM00487">
    <property type="entry name" value="DEXDc"/>
    <property type="match status" value="1"/>
</dbReference>
<sequence length="912" mass="103830">MKQFPAEAKFIYPWRSYQKRVLDELSTHLSDEHLHVIAPPGSGKTVLGLEVMLRINKPTLILSPTLAIRDQWIQRLCQLFLQTDHPPEWISTDIRNPKLLTIVTYQGLHAACNSQRHKLEVAYDDETDVKIRSKSNFLNLDNIAKKLKDQGVETFIADEAHHLKNEWWKTLIHLKNTLKPHVVGLTATPPYDVSEKEWFRYMELNGTIDAEITVPELILEGDLCAHQDFVYFSEPTDEEAVSIKKWREKGTRLFNVLKNDPHLVEAFCSHPLWVDPQDQLVWISNNLSVYLASLVFLKENGFEIEVKHVAFVGAKAQKSEDDFPALSIELFEQVLLFYLFDPNCYFQDKYPDKHEEYRNKLQHAGVLDKKKVSFDFSSSISKVLGFSLGKLESIQQLVAFENKQLGSDLRMVILSDYVRKEFLVKSSENDLEINKMGVLPIFEKLRRAHGSSIKLAVLTGSIVIIPLDAYQLFLARFPTNTNENTSVQSLLYDSGYVLVSQSEHLSHGLVHAITDLFQEGLIEVLIGTKSLLGEGWDAPAINSLILASFVGSYVSSNQMRGRAIRSLISNSKKTSSIWHLASFDGTDAMGGDDVSLLQRRFKSYVGISERHPGNIENGLSRLNLPLENLTHEEILFQNQQTLETASQRDLLIDKWNAAIPNGIQLVEELKVPYFEKGKYELKKSAQLRKSVEYTLVTLLSSILFFLESSAQVVSNALRFVSPNQHSAIYMGLFIVGMSFFGWRSFKAIRLYISYRDLTKDIFEIANALLATVCKVNIFATPKSQLNVLTYANNEGSVYCHLEGGTTYEKNLFIQLIQEIIDPIDNPRYIIIRKSSLFSLVKQYDFHAVPELLGRKKALAEEFAKNWNDMVGDCYLIYGKSDEGVKLVLKAKVKSLSAQFSEEMAIQHVNIWR</sequence>
<dbReference type="GO" id="GO:0005829">
    <property type="term" value="C:cytosol"/>
    <property type="evidence" value="ECO:0007669"/>
    <property type="project" value="TreeGrafter"/>
</dbReference>
<name>A0A928YQY5_9SPHI</name>
<dbReference type="EMBL" id="PRDK01000007">
    <property type="protein sequence ID" value="MBE8714746.1"/>
    <property type="molecule type" value="Genomic_DNA"/>
</dbReference>